<dbReference type="EMBL" id="CADCWP010000143">
    <property type="protein sequence ID" value="CAA9573030.1"/>
    <property type="molecule type" value="Genomic_DNA"/>
</dbReference>
<dbReference type="SUPFAM" id="SSF51011">
    <property type="entry name" value="Glycosyl hydrolase domain"/>
    <property type="match status" value="1"/>
</dbReference>
<dbReference type="AlphaFoldDB" id="A0A6J4VAH1"/>
<dbReference type="Gene3D" id="3.20.20.80">
    <property type="entry name" value="Glycosidases"/>
    <property type="match status" value="1"/>
</dbReference>
<dbReference type="GO" id="GO:0005975">
    <property type="term" value="P:carbohydrate metabolic process"/>
    <property type="evidence" value="ECO:0007669"/>
    <property type="project" value="InterPro"/>
</dbReference>
<dbReference type="Pfam" id="PF00128">
    <property type="entry name" value="Alpha-amylase"/>
    <property type="match status" value="1"/>
</dbReference>
<evidence type="ECO:0000256" key="1">
    <source>
        <dbReference type="ARBA" id="ARBA00022801"/>
    </source>
</evidence>
<dbReference type="PANTHER" id="PTHR10357">
    <property type="entry name" value="ALPHA-AMYLASE FAMILY MEMBER"/>
    <property type="match status" value="1"/>
</dbReference>
<dbReference type="InterPro" id="IPR013780">
    <property type="entry name" value="Glyco_hydro_b"/>
</dbReference>
<accession>A0A6J4VAH1</accession>
<dbReference type="InterPro" id="IPR006047">
    <property type="entry name" value="GH13_cat_dom"/>
</dbReference>
<protein>
    <submittedName>
        <fullName evidence="4">GH13_20 / GH13 / GH13_36 / GH13_1 / GH13 _2 / GH13_21 / GH13_19 / GH13_23 / GH13_16 / GH13 _26 / GH13_40 / GH13_10 / GH13_30 / GH13_17 / GH13 _31 / GH13_29 / GH13_34 / GH13_4</fullName>
        <ecNumber evidence="4">3.2.1.135</ecNumber>
    </submittedName>
</protein>
<dbReference type="Gene3D" id="3.90.400.10">
    <property type="entry name" value="Oligo-1,6-glucosidase, Domain 2"/>
    <property type="match status" value="1"/>
</dbReference>
<dbReference type="SUPFAM" id="SSF51445">
    <property type="entry name" value="(Trans)glycosidases"/>
    <property type="match status" value="1"/>
</dbReference>
<dbReference type="GO" id="GO:0031216">
    <property type="term" value="F:neopullulanase activity"/>
    <property type="evidence" value="ECO:0007669"/>
    <property type="project" value="UniProtKB-EC"/>
</dbReference>
<keyword evidence="1 4" id="KW-0378">Hydrolase</keyword>
<dbReference type="InterPro" id="IPR032091">
    <property type="entry name" value="Malt_amylase-like_C"/>
</dbReference>
<feature type="domain" description="Glycosyl hydrolase family 13 catalytic" evidence="3">
    <location>
        <begin position="8"/>
        <end position="362"/>
    </location>
</feature>
<gene>
    <name evidence="4" type="ORF">AVDCRST_MAG86-1870</name>
</gene>
<proteinExistence type="predicted"/>
<dbReference type="SMART" id="SM00642">
    <property type="entry name" value="Aamy"/>
    <property type="match status" value="1"/>
</dbReference>
<dbReference type="EC" id="3.2.1.135" evidence="4"/>
<dbReference type="Gene3D" id="2.60.40.1180">
    <property type="entry name" value="Golgi alpha-mannosidase II"/>
    <property type="match status" value="1"/>
</dbReference>
<dbReference type="Pfam" id="PF16657">
    <property type="entry name" value="Malt_amylase_C"/>
    <property type="match status" value="1"/>
</dbReference>
<keyword evidence="2 4" id="KW-0326">Glycosidase</keyword>
<dbReference type="InterPro" id="IPR017853">
    <property type="entry name" value="GH"/>
</dbReference>
<evidence type="ECO:0000256" key="2">
    <source>
        <dbReference type="ARBA" id="ARBA00023295"/>
    </source>
</evidence>
<reference evidence="4" key="1">
    <citation type="submission" date="2020-02" db="EMBL/GenBank/DDBJ databases">
        <authorList>
            <person name="Meier V. D."/>
        </authorList>
    </citation>
    <scope>NUCLEOTIDE SEQUENCE</scope>
    <source>
        <strain evidence="4">AVDCRST_MAG86</strain>
    </source>
</reference>
<sequence>MNHWPRDAVFYHLYPLGSTGAPERNDFASAPARRLADLHDWLPYLTDLGVNAIFLGPVLESSAHGYDTADFHRVDRRLGRNRDLKEFIAACHARGLRVVLDAVFHHVGRDFWAFRDVRERGEASPYREWFHLDFAGRSPYGDPFSYRGWDGHFDLVKLDTSQREVRAHLLDAAEEWLTEFGADGLRLDAADVLGHDFQRALAHRCRDVKPGCWLLGEVVHGDYRNWAYPDGLDATTNYELYKGLYSSHNDRNYFEVAYALNRQFGAGGIYQDLPLYTFADNHDVPRIASVLRDPAHLYPLHVLLFTVPGVPALYYGSEWGVEGRKIPRSDAPLRPALRPVELQRAGEHPDLYGVVKSLVGLRHRLPALRYGDYSERLVTSEQFVFSRTYQGETVLVAVNSSHEPVTVVVPDLQGSWLDLLGSDSFSSASSKLVLPLDPNWGRVLVRG</sequence>
<evidence type="ECO:0000259" key="3">
    <source>
        <dbReference type="SMART" id="SM00642"/>
    </source>
</evidence>
<dbReference type="PANTHER" id="PTHR10357:SF210">
    <property type="entry name" value="MALTODEXTRIN GLUCOSIDASE"/>
    <property type="match status" value="1"/>
</dbReference>
<evidence type="ECO:0000313" key="4">
    <source>
        <dbReference type="EMBL" id="CAA9573030.1"/>
    </source>
</evidence>
<organism evidence="4">
    <name type="scientific">uncultured Truepera sp</name>
    <dbReference type="NCBI Taxonomy" id="543023"/>
    <lineage>
        <taxon>Bacteria</taxon>
        <taxon>Thermotogati</taxon>
        <taxon>Deinococcota</taxon>
        <taxon>Deinococci</taxon>
        <taxon>Trueperales</taxon>
        <taxon>Trueperaceae</taxon>
        <taxon>Truepera</taxon>
        <taxon>environmental samples</taxon>
    </lineage>
</organism>
<dbReference type="InterPro" id="IPR045857">
    <property type="entry name" value="O16G_dom_2"/>
</dbReference>
<name>A0A6J4VAH1_9DEIN</name>
<dbReference type="CDD" id="cd11353">
    <property type="entry name" value="AmyAc_euk_bac_CMD_like"/>
    <property type="match status" value="1"/>
</dbReference>